<evidence type="ECO:0000313" key="1">
    <source>
        <dbReference type="Proteomes" id="UP000887565"/>
    </source>
</evidence>
<name>A0A915HT10_ROMCU</name>
<reference evidence="2" key="1">
    <citation type="submission" date="2022-11" db="UniProtKB">
        <authorList>
            <consortium name="WormBaseParasite"/>
        </authorList>
    </citation>
    <scope>IDENTIFICATION</scope>
</reference>
<organism evidence="1 2">
    <name type="scientific">Romanomermis culicivorax</name>
    <name type="common">Nematode worm</name>
    <dbReference type="NCBI Taxonomy" id="13658"/>
    <lineage>
        <taxon>Eukaryota</taxon>
        <taxon>Metazoa</taxon>
        <taxon>Ecdysozoa</taxon>
        <taxon>Nematoda</taxon>
        <taxon>Enoplea</taxon>
        <taxon>Dorylaimia</taxon>
        <taxon>Mermithida</taxon>
        <taxon>Mermithoidea</taxon>
        <taxon>Mermithidae</taxon>
        <taxon>Romanomermis</taxon>
    </lineage>
</organism>
<proteinExistence type="predicted"/>
<dbReference type="WBParaSite" id="nRc.2.0.1.t04522-RA">
    <property type="protein sequence ID" value="nRc.2.0.1.t04522-RA"/>
    <property type="gene ID" value="nRc.2.0.1.g04522"/>
</dbReference>
<dbReference type="AlphaFoldDB" id="A0A915HT10"/>
<keyword evidence="1" id="KW-1185">Reference proteome</keyword>
<dbReference type="Proteomes" id="UP000887565">
    <property type="component" value="Unplaced"/>
</dbReference>
<protein>
    <submittedName>
        <fullName evidence="2">Uncharacterized protein</fullName>
    </submittedName>
</protein>
<sequence>MQRIASSNEYILGTELTSQDVYDQETTTTGGEATEQQITLTLPKPEVTHKTDKTEKPTVAIVEETPMPLQAAMIPQSTMTVEESEESDYVVEI</sequence>
<accession>A0A915HT10</accession>
<evidence type="ECO:0000313" key="2">
    <source>
        <dbReference type="WBParaSite" id="nRc.2.0.1.t04522-RA"/>
    </source>
</evidence>